<organism evidence="1">
    <name type="scientific">Herbaspirillum huttiense subsp. nephrolepidis</name>
    <dbReference type="NCBI Taxonomy" id="3075126"/>
    <lineage>
        <taxon>Bacteria</taxon>
        <taxon>Pseudomonadati</taxon>
        <taxon>Pseudomonadota</taxon>
        <taxon>Betaproteobacteria</taxon>
        <taxon>Burkholderiales</taxon>
        <taxon>Oxalobacteraceae</taxon>
        <taxon>Herbaspirillum</taxon>
    </lineage>
</organism>
<dbReference type="AlphaFoldDB" id="A0AAE4G7X1"/>
<sequence>MDIVMVGMVPVLLYFGLKAWKTLPAKLEPIHRAFLEETVEVEGWSGAKIDLRTCTFKKHTFYLIPPKMESVGVMQVGTNQFPIIVTTLPTGRNVARMG</sequence>
<comment type="caution">
    <text evidence="1">The sequence shown here is derived from an EMBL/GenBank/DDBJ whole genome shotgun (WGS) entry which is preliminary data.</text>
</comment>
<dbReference type="RefSeq" id="WP_284076947.1">
    <property type="nucleotide sequence ID" value="NZ_JAVLSM010000007.1"/>
</dbReference>
<evidence type="ECO:0000313" key="1">
    <source>
        <dbReference type="EMBL" id="MDT0337478.1"/>
    </source>
</evidence>
<protein>
    <submittedName>
        <fullName evidence="1">Uncharacterized protein</fullName>
    </submittedName>
</protein>
<accession>A0AAE4G7X1</accession>
<dbReference type="EMBL" id="JAVRAA010000005">
    <property type="protein sequence ID" value="MDT0337478.1"/>
    <property type="molecule type" value="Genomic_DNA"/>
</dbReference>
<proteinExistence type="predicted"/>
<gene>
    <name evidence="1" type="ORF">RJN63_11610</name>
</gene>
<name>A0AAE4G7X1_9BURK</name>
<reference evidence="1" key="1">
    <citation type="submission" date="2023-02" db="EMBL/GenBank/DDBJ databases">
        <title>Description of Herbaspirillum huttiense subsp. nephrolepsisexaltata and Herbaspirillum huttiense subsp. lycopersicon.</title>
        <authorList>
            <person name="Poudel M."/>
            <person name="Sharma A."/>
            <person name="Goss E."/>
            <person name="Tapia J.H."/>
            <person name="Harmon C.M."/>
            <person name="Jones J.B."/>
        </authorList>
    </citation>
    <scope>NUCLEOTIDE SEQUENCE</scope>
    <source>
        <strain evidence="1">NC40101</strain>
    </source>
</reference>